<reference evidence="1 2" key="1">
    <citation type="journal article" date="2003" name="Nature">
        <title>The genome of a motile marine Synechococcus.</title>
        <authorList>
            <person name="Palenik B."/>
            <person name="Brahamsha B."/>
            <person name="Larimer F."/>
            <person name="Land M."/>
            <person name="Hauser L."/>
            <person name="Chain P."/>
            <person name="Lamerdin J."/>
            <person name="Regala W."/>
            <person name="Allen E.A."/>
            <person name="McCarren J."/>
            <person name="Paulsen I."/>
            <person name="Dufresne A."/>
            <person name="Partensky F."/>
            <person name="Webb E."/>
            <person name="Waterbury J."/>
        </authorList>
    </citation>
    <scope>NUCLEOTIDE SEQUENCE [LARGE SCALE GENOMIC DNA]</scope>
    <source>
        <strain evidence="1 2">WH8102</strain>
    </source>
</reference>
<dbReference type="InterPro" id="IPR025458">
    <property type="entry name" value="DUF4278"/>
</dbReference>
<protein>
    <submittedName>
        <fullName evidence="1">Uncharacterized protein</fullName>
    </submittedName>
</protein>
<gene>
    <name evidence="1" type="ordered locus">SYNW1139</name>
</gene>
<organism evidence="1 2">
    <name type="scientific">Parasynechococcus marenigrum (strain WH8102)</name>
    <dbReference type="NCBI Taxonomy" id="84588"/>
    <lineage>
        <taxon>Bacteria</taxon>
        <taxon>Bacillati</taxon>
        <taxon>Cyanobacteriota</taxon>
        <taxon>Cyanophyceae</taxon>
        <taxon>Synechococcales</taxon>
        <taxon>Prochlorococcaceae</taxon>
        <taxon>Parasynechococcus</taxon>
        <taxon>Parasynechococcus marenigrum</taxon>
    </lineage>
</organism>
<dbReference type="Proteomes" id="UP000001422">
    <property type="component" value="Chromosome"/>
</dbReference>
<dbReference type="eggNOG" id="ENOG503239D">
    <property type="taxonomic scope" value="Bacteria"/>
</dbReference>
<evidence type="ECO:0000313" key="2">
    <source>
        <dbReference type="Proteomes" id="UP000001422"/>
    </source>
</evidence>
<dbReference type="Pfam" id="PF14105">
    <property type="entry name" value="DUF4278"/>
    <property type="match status" value="1"/>
</dbReference>
<accession>Q7U747</accession>
<sequence length="130" mass="14308">MRKKSHGLETRTQPRAVSGPLPLAGVSFCVGTPSPAIAHLLSACSNSYKTFTPLSGGADTPSHGTGTWNYLRNYPMTALLYRGRPYTTPQASPKSCVELTYRRGHYNTCREEVARNVHQSLTYRGATYNK</sequence>
<evidence type="ECO:0000313" key="1">
    <source>
        <dbReference type="EMBL" id="CAE07654.1"/>
    </source>
</evidence>
<dbReference type="AlphaFoldDB" id="Q7U747"/>
<dbReference type="EMBL" id="BX569692">
    <property type="protein sequence ID" value="CAE07654.1"/>
    <property type="molecule type" value="Genomic_DNA"/>
</dbReference>
<name>Q7U747_PARMW</name>
<keyword evidence="2" id="KW-1185">Reference proteome</keyword>
<proteinExistence type="predicted"/>
<dbReference type="KEGG" id="syw:SYNW1139"/>
<dbReference type="HOGENOM" id="CLU_1937107_0_0_3"/>